<name>A0A2R6AWY0_9ARCH</name>
<dbReference type="PANTHER" id="PTHR34301">
    <property type="entry name" value="DNA-BINDING PROTEIN-RELATED"/>
    <property type="match status" value="1"/>
</dbReference>
<dbReference type="AlphaFoldDB" id="A0A2R6AWY0"/>
<comment type="caution">
    <text evidence="3">The sequence shown here is derived from an EMBL/GenBank/DDBJ whole genome shotgun (WGS) entry which is preliminary data.</text>
</comment>
<evidence type="ECO:0000313" key="4">
    <source>
        <dbReference type="Proteomes" id="UP000240322"/>
    </source>
</evidence>
<dbReference type="Pfam" id="PF21100">
    <property type="entry name" value="WHD_MCM"/>
    <property type="match status" value="1"/>
</dbReference>
<dbReference type="Pfam" id="PF01637">
    <property type="entry name" value="ATPase_2"/>
    <property type="match status" value="1"/>
</dbReference>
<dbReference type="Proteomes" id="UP000240322">
    <property type="component" value="Unassembled WGS sequence"/>
</dbReference>
<evidence type="ECO:0000259" key="1">
    <source>
        <dbReference type="Pfam" id="PF01637"/>
    </source>
</evidence>
<sequence length="366" mass="41939">MYLFFDPRPKEKREDLFDRERELERFSDALAYSPLILILGARRMGKTSLMNVALKESRQPYVIIDLRGLPYNPSRADLLRRFETGFKKASKNWRSSLLDALSKVNGISVLGSSISFSWGKNRVDLAELFDTVDEWALKAGVKFFVAFDELQIVRGEREFPRLFAHVADTNRNVVLVVSGSEVGVLFDFLKFDNPSSPLYGRHYSDITLNKFSKMESTEFLRRGFEQLGLRVQEDVLEYAVEQLDGVIGWLTRFGARCRELKSCTKSVVDNVAYEGGQLAREEVASLPARSKRYATILNHLAKVENAHWNEIKRILEAREGHTITNTAFTQVLSNLVKMGFIEKKEDTYTIYDPLLKRGVLEHPLPE</sequence>
<dbReference type="InterPro" id="IPR036390">
    <property type="entry name" value="WH_DNA-bd_sf"/>
</dbReference>
<gene>
    <name evidence="3" type="ORF">B9Q03_05840</name>
</gene>
<dbReference type="Gene3D" id="1.10.8.60">
    <property type="match status" value="1"/>
</dbReference>
<dbReference type="GO" id="GO:0005524">
    <property type="term" value="F:ATP binding"/>
    <property type="evidence" value="ECO:0007669"/>
    <property type="project" value="InterPro"/>
</dbReference>
<reference evidence="3 4" key="1">
    <citation type="submission" date="2017-04" db="EMBL/GenBank/DDBJ databases">
        <title>Novel microbial lineages endemic to geothermal iron-oxide mats fill important gaps in the evolutionary history of Archaea.</title>
        <authorList>
            <person name="Jay Z.J."/>
            <person name="Beam J.P."/>
            <person name="Dlakic M."/>
            <person name="Rusch D.B."/>
            <person name="Kozubal M.A."/>
            <person name="Inskeep W.P."/>
        </authorList>
    </citation>
    <scope>NUCLEOTIDE SEQUENCE [LARGE SCALE GENOMIC DNA]</scope>
    <source>
        <strain evidence="3">OSP_D</strain>
    </source>
</reference>
<feature type="domain" description="MCM C-terminal" evidence="2">
    <location>
        <begin position="289"/>
        <end position="349"/>
    </location>
</feature>
<evidence type="ECO:0000259" key="2">
    <source>
        <dbReference type="Pfam" id="PF21100"/>
    </source>
</evidence>
<dbReference type="InterPro" id="IPR048907">
    <property type="entry name" value="WHD_MCM_arc"/>
</dbReference>
<dbReference type="Gene3D" id="1.10.10.10">
    <property type="entry name" value="Winged helix-like DNA-binding domain superfamily/Winged helix DNA-binding domain"/>
    <property type="match status" value="1"/>
</dbReference>
<dbReference type="InterPro" id="IPR011579">
    <property type="entry name" value="ATPase_dom"/>
</dbReference>
<dbReference type="SUPFAM" id="SSF52540">
    <property type="entry name" value="P-loop containing nucleoside triphosphate hydrolases"/>
    <property type="match status" value="1"/>
</dbReference>
<feature type="domain" description="ATPase" evidence="1">
    <location>
        <begin position="16"/>
        <end position="246"/>
    </location>
</feature>
<dbReference type="InterPro" id="IPR036388">
    <property type="entry name" value="WH-like_DNA-bd_sf"/>
</dbReference>
<dbReference type="EMBL" id="NEXE01000044">
    <property type="protein sequence ID" value="PSN90857.1"/>
    <property type="molecule type" value="Genomic_DNA"/>
</dbReference>
<accession>A0A2R6AWY0</accession>
<protein>
    <submittedName>
        <fullName evidence="3">Uncharacterized protein</fullName>
    </submittedName>
</protein>
<dbReference type="Gene3D" id="3.40.50.300">
    <property type="entry name" value="P-loop containing nucleotide triphosphate hydrolases"/>
    <property type="match status" value="1"/>
</dbReference>
<organism evidence="3 4">
    <name type="scientific">Candidatus Marsarchaeota G2 archaeon OSP_D</name>
    <dbReference type="NCBI Taxonomy" id="1978157"/>
    <lineage>
        <taxon>Archaea</taxon>
        <taxon>Candidatus Marsarchaeota</taxon>
        <taxon>Candidatus Marsarchaeota group 2</taxon>
    </lineage>
</organism>
<evidence type="ECO:0000313" key="3">
    <source>
        <dbReference type="EMBL" id="PSN90857.1"/>
    </source>
</evidence>
<dbReference type="PANTHER" id="PTHR34301:SF8">
    <property type="entry name" value="ATPASE DOMAIN-CONTAINING PROTEIN"/>
    <property type="match status" value="1"/>
</dbReference>
<dbReference type="SUPFAM" id="SSF46785">
    <property type="entry name" value="Winged helix' DNA-binding domain"/>
    <property type="match status" value="1"/>
</dbReference>
<dbReference type="InterPro" id="IPR027417">
    <property type="entry name" value="P-loop_NTPase"/>
</dbReference>
<proteinExistence type="predicted"/>